<name>A0A285UIJ8_9STAP</name>
<protein>
    <submittedName>
        <fullName evidence="1">Uncharacterized protein</fullName>
    </submittedName>
</protein>
<keyword evidence="2" id="KW-1185">Reference proteome</keyword>
<dbReference type="NCBIfam" id="NF046040">
    <property type="entry name" value="RelB_antitoxin"/>
    <property type="match status" value="1"/>
</dbReference>
<dbReference type="RefSeq" id="WP_097040413.1">
    <property type="nucleotide sequence ID" value="NZ_OBQF01000003.1"/>
</dbReference>
<organism evidence="1 2">
    <name type="scientific">Salinicoccus kekensis</name>
    <dbReference type="NCBI Taxonomy" id="714307"/>
    <lineage>
        <taxon>Bacteria</taxon>
        <taxon>Bacillati</taxon>
        <taxon>Bacillota</taxon>
        <taxon>Bacilli</taxon>
        <taxon>Bacillales</taxon>
        <taxon>Staphylococcaceae</taxon>
        <taxon>Salinicoccus</taxon>
    </lineage>
</organism>
<proteinExistence type="predicted"/>
<dbReference type="AlphaFoldDB" id="A0A285UIJ8"/>
<dbReference type="Proteomes" id="UP000219412">
    <property type="component" value="Unassembled WGS sequence"/>
</dbReference>
<evidence type="ECO:0000313" key="2">
    <source>
        <dbReference type="Proteomes" id="UP000219412"/>
    </source>
</evidence>
<evidence type="ECO:0000313" key="1">
    <source>
        <dbReference type="EMBL" id="SOC41603.1"/>
    </source>
</evidence>
<sequence length="74" mass="8856">MSTITVRLNEKEQKIFEEYAKLYDMPLSTLLKQALEEKIEDELDFDAIKLYEEDIKNDDVVVYEHDEVKKMLDL</sequence>
<accession>A0A285UIJ8</accession>
<dbReference type="EMBL" id="OBQF01000003">
    <property type="protein sequence ID" value="SOC41603.1"/>
    <property type="molecule type" value="Genomic_DNA"/>
</dbReference>
<dbReference type="InterPro" id="IPR046257">
    <property type="entry name" value="DUF6290"/>
</dbReference>
<gene>
    <name evidence="1" type="ORF">SAMN05878391_1335</name>
</gene>
<dbReference type="Pfam" id="PF19807">
    <property type="entry name" value="DUF6290"/>
    <property type="match status" value="1"/>
</dbReference>
<reference evidence="2" key="1">
    <citation type="submission" date="2017-08" db="EMBL/GenBank/DDBJ databases">
        <authorList>
            <person name="Varghese N."/>
            <person name="Submissions S."/>
        </authorList>
    </citation>
    <scope>NUCLEOTIDE SEQUENCE [LARGE SCALE GENOMIC DNA]</scope>
    <source>
        <strain evidence="2">DSM 23173</strain>
    </source>
</reference>
<dbReference type="OrthoDB" id="1691100at2"/>